<dbReference type="VEuPathDB" id="VectorBase:BGLB004836"/>
<evidence type="ECO:0000313" key="6">
    <source>
        <dbReference type="EnsemblMetazoa" id="BGLB004836-PB"/>
    </source>
</evidence>
<feature type="transmembrane region" description="Helical" evidence="5">
    <location>
        <begin position="63"/>
        <end position="85"/>
    </location>
</feature>
<keyword evidence="4 5" id="KW-0472">Membrane</keyword>
<evidence type="ECO:0008006" key="8">
    <source>
        <dbReference type="Google" id="ProtNLM"/>
    </source>
</evidence>
<dbReference type="PANTHER" id="PTHR10924:SF27">
    <property type="entry name" value="SOLUTE CARRIER FAMILY 49 MEMBER 4"/>
    <property type="match status" value="1"/>
</dbReference>
<gene>
    <name evidence="6" type="primary">106060059</name>
</gene>
<dbReference type="InterPro" id="IPR049680">
    <property type="entry name" value="FLVCR1-2_SLC49-like"/>
</dbReference>
<dbReference type="GO" id="GO:0016020">
    <property type="term" value="C:membrane"/>
    <property type="evidence" value="ECO:0007669"/>
    <property type="project" value="UniProtKB-SubCell"/>
</dbReference>
<keyword evidence="3 5" id="KW-1133">Transmembrane helix</keyword>
<dbReference type="PANTHER" id="PTHR10924">
    <property type="entry name" value="MAJOR FACILITATOR SUPERFAMILY PROTEIN-RELATED"/>
    <property type="match status" value="1"/>
</dbReference>
<dbReference type="OrthoDB" id="422206at2759"/>
<dbReference type="STRING" id="6526.A0A2C9JMF2"/>
<comment type="subcellular location">
    <subcellularLocation>
        <location evidence="1">Membrane</location>
        <topology evidence="1">Multi-pass membrane protein</topology>
    </subcellularLocation>
</comment>
<dbReference type="Gene3D" id="1.20.1250.20">
    <property type="entry name" value="MFS general substrate transporter like domains"/>
    <property type="match status" value="1"/>
</dbReference>
<reference evidence="6" key="1">
    <citation type="submission" date="2020-05" db="UniProtKB">
        <authorList>
            <consortium name="EnsemblMetazoa"/>
        </authorList>
    </citation>
    <scope>IDENTIFICATION</scope>
    <source>
        <strain evidence="6">BB02</strain>
    </source>
</reference>
<evidence type="ECO:0000256" key="2">
    <source>
        <dbReference type="ARBA" id="ARBA00022692"/>
    </source>
</evidence>
<protein>
    <recommendedName>
        <fullName evidence="8">Major facilitator superfamily (MFS) profile domain-containing protein</fullName>
    </recommendedName>
</protein>
<dbReference type="AlphaFoldDB" id="A0A2C9JMF2"/>
<name>A0A2C9JMF2_BIOGL</name>
<sequence>MFFVALGTAVRCFTSEPTMATILIHLGQFFNGVGGPISTGSIPAISAAWFPPKERVTATALSTCINTLGVAIPFVLGPAIVTAIPPKNSTSNSSSVSIFPGLHHHFRYLFLFFSFNLFLKTFLSTNTT</sequence>
<keyword evidence="2 5" id="KW-0812">Transmembrane</keyword>
<feature type="transmembrane region" description="Helical" evidence="5">
    <location>
        <begin position="30"/>
        <end position="51"/>
    </location>
</feature>
<organism evidence="6 7">
    <name type="scientific">Biomphalaria glabrata</name>
    <name type="common">Bloodfluke planorb</name>
    <name type="synonym">Freshwater snail</name>
    <dbReference type="NCBI Taxonomy" id="6526"/>
    <lineage>
        <taxon>Eukaryota</taxon>
        <taxon>Metazoa</taxon>
        <taxon>Spiralia</taxon>
        <taxon>Lophotrochozoa</taxon>
        <taxon>Mollusca</taxon>
        <taxon>Gastropoda</taxon>
        <taxon>Heterobranchia</taxon>
        <taxon>Euthyneura</taxon>
        <taxon>Panpulmonata</taxon>
        <taxon>Hygrophila</taxon>
        <taxon>Lymnaeoidea</taxon>
        <taxon>Planorbidae</taxon>
        <taxon>Biomphalaria</taxon>
    </lineage>
</organism>
<evidence type="ECO:0000313" key="7">
    <source>
        <dbReference type="Proteomes" id="UP000076420"/>
    </source>
</evidence>
<evidence type="ECO:0000256" key="5">
    <source>
        <dbReference type="SAM" id="Phobius"/>
    </source>
</evidence>
<dbReference type="Proteomes" id="UP000076420">
    <property type="component" value="Unassembled WGS sequence"/>
</dbReference>
<dbReference type="VEuPathDB" id="VectorBase:BGLAX_039618"/>
<evidence type="ECO:0000256" key="4">
    <source>
        <dbReference type="ARBA" id="ARBA00023136"/>
    </source>
</evidence>
<dbReference type="SUPFAM" id="SSF103473">
    <property type="entry name" value="MFS general substrate transporter"/>
    <property type="match status" value="1"/>
</dbReference>
<dbReference type="InterPro" id="IPR036259">
    <property type="entry name" value="MFS_trans_sf"/>
</dbReference>
<dbReference type="KEGG" id="bgt:106060059"/>
<accession>A0A2C9JMF2</accession>
<feature type="transmembrane region" description="Helical" evidence="5">
    <location>
        <begin position="105"/>
        <end position="123"/>
    </location>
</feature>
<evidence type="ECO:0000256" key="1">
    <source>
        <dbReference type="ARBA" id="ARBA00004141"/>
    </source>
</evidence>
<evidence type="ECO:0000256" key="3">
    <source>
        <dbReference type="ARBA" id="ARBA00022989"/>
    </source>
</evidence>
<proteinExistence type="predicted"/>
<dbReference type="EnsemblMetazoa" id="BGLB004836-RB">
    <property type="protein sequence ID" value="BGLB004836-PB"/>
    <property type="gene ID" value="BGLB004836"/>
</dbReference>